<keyword evidence="3" id="KW-1185">Reference proteome</keyword>
<keyword evidence="1" id="KW-0472">Membrane</keyword>
<gene>
    <name evidence="2" type="ORF">EXZ61_14780</name>
</gene>
<accession>A0A515ERU3</accession>
<keyword evidence="1" id="KW-1133">Transmembrane helix</keyword>
<proteinExistence type="predicted"/>
<sequence length="132" mass="15597">MIIELNLANLIFIIIAIIGAYWALAKMFLSQFQRSLNERFEAQDLARKEKHAQLNVRLDGIEATSREEASQWQRIERELLSLKAEMPREYLRRDDYAREVKALHDAVQRDILPMRQSLTRIEDFLLHNKGTM</sequence>
<protein>
    <submittedName>
        <fullName evidence="2">Uncharacterized protein</fullName>
    </submittedName>
</protein>
<evidence type="ECO:0000313" key="2">
    <source>
        <dbReference type="EMBL" id="QDL55333.1"/>
    </source>
</evidence>
<dbReference type="Proteomes" id="UP000317365">
    <property type="component" value="Chromosome"/>
</dbReference>
<dbReference type="KEGG" id="rhg:EXZ61_14780"/>
<dbReference type="EMBL" id="CP036282">
    <property type="protein sequence ID" value="QDL55333.1"/>
    <property type="molecule type" value="Genomic_DNA"/>
</dbReference>
<organism evidence="2 3">
    <name type="scientific">Rhodoferax aquaticus</name>
    <dbReference type="NCBI Taxonomy" id="2527691"/>
    <lineage>
        <taxon>Bacteria</taxon>
        <taxon>Pseudomonadati</taxon>
        <taxon>Pseudomonadota</taxon>
        <taxon>Betaproteobacteria</taxon>
        <taxon>Burkholderiales</taxon>
        <taxon>Comamonadaceae</taxon>
        <taxon>Rhodoferax</taxon>
    </lineage>
</organism>
<evidence type="ECO:0000313" key="3">
    <source>
        <dbReference type="Proteomes" id="UP000317365"/>
    </source>
</evidence>
<reference evidence="3" key="1">
    <citation type="submission" date="2019-02" db="EMBL/GenBank/DDBJ databases">
        <title>Complete genome sequence of Rhodoferax sp. Gr-4.</title>
        <authorList>
            <person name="Jin L."/>
        </authorList>
    </citation>
    <scope>NUCLEOTIDE SEQUENCE [LARGE SCALE GENOMIC DNA]</scope>
    <source>
        <strain evidence="3">Gr-4</strain>
    </source>
</reference>
<dbReference type="AlphaFoldDB" id="A0A515ERU3"/>
<dbReference type="RefSeq" id="WP_142812491.1">
    <property type="nucleotide sequence ID" value="NZ_CP036282.1"/>
</dbReference>
<reference evidence="3" key="2">
    <citation type="journal article" date="2020" name="Int. J. Syst. Evol. Microbiol.">
        <title>Genomic insights into a novel species Rhodoferax aquaticus sp. nov., isolated from freshwater.</title>
        <authorList>
            <person name="Li T."/>
            <person name="Zhuo Y."/>
            <person name="Jin C.Z."/>
            <person name="Wu X."/>
            <person name="Ko S.R."/>
            <person name="Jin F.J."/>
            <person name="Ahn C.Y."/>
            <person name="Oh H.M."/>
            <person name="Lee H.G."/>
            <person name="Jin L."/>
        </authorList>
    </citation>
    <scope>NUCLEOTIDE SEQUENCE [LARGE SCALE GENOMIC DNA]</scope>
    <source>
        <strain evidence="3">Gr-4</strain>
    </source>
</reference>
<feature type="transmembrane region" description="Helical" evidence="1">
    <location>
        <begin position="6"/>
        <end position="24"/>
    </location>
</feature>
<evidence type="ECO:0000256" key="1">
    <source>
        <dbReference type="SAM" id="Phobius"/>
    </source>
</evidence>
<name>A0A515ERU3_9BURK</name>
<keyword evidence="1" id="KW-0812">Transmembrane</keyword>